<feature type="domain" description="Tyrosine-protein kinase G-rich" evidence="8">
    <location>
        <begin position="277"/>
        <end position="355"/>
    </location>
</feature>
<keyword evidence="3 6" id="KW-0812">Transmembrane</keyword>
<feature type="transmembrane region" description="Helical" evidence="6">
    <location>
        <begin position="334"/>
        <end position="353"/>
    </location>
</feature>
<evidence type="ECO:0000256" key="5">
    <source>
        <dbReference type="ARBA" id="ARBA00023136"/>
    </source>
</evidence>
<dbReference type="EMBL" id="JSVA01000004">
    <property type="protein sequence ID" value="KOF04014.1"/>
    <property type="molecule type" value="Genomic_DNA"/>
</dbReference>
<dbReference type="Pfam" id="PF02706">
    <property type="entry name" value="Wzz"/>
    <property type="match status" value="1"/>
</dbReference>
<dbReference type="AlphaFoldDB" id="A0A0L8ANU8"/>
<gene>
    <name evidence="9" type="ORF">OB69_03160</name>
</gene>
<feature type="transmembrane region" description="Helical" evidence="6">
    <location>
        <begin position="28"/>
        <end position="46"/>
    </location>
</feature>
<organism evidence="9 10">
    <name type="scientific">Roseivirga seohaensis subsp. aquiponti</name>
    <dbReference type="NCBI Taxonomy" id="1566026"/>
    <lineage>
        <taxon>Bacteria</taxon>
        <taxon>Pseudomonadati</taxon>
        <taxon>Bacteroidota</taxon>
        <taxon>Cytophagia</taxon>
        <taxon>Cytophagales</taxon>
        <taxon>Roseivirgaceae</taxon>
        <taxon>Roseivirga</taxon>
    </lineage>
</organism>
<dbReference type="GO" id="GO:0004713">
    <property type="term" value="F:protein tyrosine kinase activity"/>
    <property type="evidence" value="ECO:0007669"/>
    <property type="project" value="TreeGrafter"/>
</dbReference>
<keyword evidence="2" id="KW-1003">Cell membrane</keyword>
<evidence type="ECO:0000256" key="3">
    <source>
        <dbReference type="ARBA" id="ARBA00022692"/>
    </source>
</evidence>
<dbReference type="InterPro" id="IPR050445">
    <property type="entry name" value="Bact_polysacc_biosynth/exp"/>
</dbReference>
<feature type="domain" description="Polysaccharide chain length determinant N-terminal" evidence="7">
    <location>
        <begin position="19"/>
        <end position="74"/>
    </location>
</feature>
<sequence>MIKNNTDQNNQYVDFLFFREVIIKNKRWLIYSVLLGVFLGVFYSLILPNEYTVSVKVLPQVSNSSGSSSSLNSLASIAGVDLGQMNVSNQGIPPNLYPLVKESYNFKFNLANARLNIPGLSDSLFVRDYFDTYVKPNPVLKFGKQVKAIPTAIINAISSNQEMENSRTDLDLIQLSNKDQRIFELISQRVMVDYDKSNGVVSLAAETQNAIVSTQVVVIALETLQTLITDYKVKKTKDELKFLEVAYLARKAEYEEVKSRLNNFKDTNLIISTASAQAKLEQLEQESDLSYSIYSEIARQRESLKVQLIRETPSFSIIQPAVTPIDKTSPRRSLIVVIFTLFSLILTFSILLIKSFIKTYV</sequence>
<dbReference type="Pfam" id="PF13807">
    <property type="entry name" value="GNVR"/>
    <property type="match status" value="1"/>
</dbReference>
<evidence type="ECO:0000313" key="10">
    <source>
        <dbReference type="Proteomes" id="UP000036908"/>
    </source>
</evidence>
<dbReference type="RefSeq" id="WP_053222239.1">
    <property type="nucleotide sequence ID" value="NZ_JSVA01000004.1"/>
</dbReference>
<dbReference type="PANTHER" id="PTHR32309:SF13">
    <property type="entry name" value="FERRIC ENTEROBACTIN TRANSPORT PROTEIN FEPE"/>
    <property type="match status" value="1"/>
</dbReference>
<dbReference type="PANTHER" id="PTHR32309">
    <property type="entry name" value="TYROSINE-PROTEIN KINASE"/>
    <property type="match status" value="1"/>
</dbReference>
<evidence type="ECO:0000259" key="7">
    <source>
        <dbReference type="Pfam" id="PF02706"/>
    </source>
</evidence>
<accession>A0A0L8ANU8</accession>
<proteinExistence type="predicted"/>
<evidence type="ECO:0000256" key="2">
    <source>
        <dbReference type="ARBA" id="ARBA00022475"/>
    </source>
</evidence>
<dbReference type="Proteomes" id="UP000036908">
    <property type="component" value="Unassembled WGS sequence"/>
</dbReference>
<keyword evidence="4 6" id="KW-1133">Transmembrane helix</keyword>
<dbReference type="OrthoDB" id="927034at2"/>
<keyword evidence="5 6" id="KW-0472">Membrane</keyword>
<protein>
    <recommendedName>
        <fullName evidence="11">Polysaccharide chain length determinant N-terminal domain-containing protein</fullName>
    </recommendedName>
</protein>
<evidence type="ECO:0008006" key="11">
    <source>
        <dbReference type="Google" id="ProtNLM"/>
    </source>
</evidence>
<evidence type="ECO:0000259" key="8">
    <source>
        <dbReference type="Pfam" id="PF13807"/>
    </source>
</evidence>
<reference evidence="10" key="1">
    <citation type="submission" date="2014-11" db="EMBL/GenBank/DDBJ databases">
        <title>Genome sequencing of Roseivirga sp. D-25.</title>
        <authorList>
            <person name="Selvaratnam C."/>
            <person name="Thevarajoo S."/>
            <person name="Goh K.M."/>
            <person name="Eee R."/>
            <person name="Chan K.-G."/>
            <person name="Chong C.S."/>
        </authorList>
    </citation>
    <scope>NUCLEOTIDE SEQUENCE [LARGE SCALE GENOMIC DNA]</scope>
    <source>
        <strain evidence="10">D-25</strain>
    </source>
</reference>
<evidence type="ECO:0000256" key="1">
    <source>
        <dbReference type="ARBA" id="ARBA00004651"/>
    </source>
</evidence>
<keyword evidence="10" id="KW-1185">Reference proteome</keyword>
<evidence type="ECO:0000256" key="4">
    <source>
        <dbReference type="ARBA" id="ARBA00022989"/>
    </source>
</evidence>
<comment type="subcellular location">
    <subcellularLocation>
        <location evidence="1">Cell membrane</location>
        <topology evidence="1">Multi-pass membrane protein</topology>
    </subcellularLocation>
</comment>
<evidence type="ECO:0000313" key="9">
    <source>
        <dbReference type="EMBL" id="KOF04014.1"/>
    </source>
</evidence>
<evidence type="ECO:0000256" key="6">
    <source>
        <dbReference type="SAM" id="Phobius"/>
    </source>
</evidence>
<name>A0A0L8ANU8_9BACT</name>
<dbReference type="InterPro" id="IPR032807">
    <property type="entry name" value="GNVR"/>
</dbReference>
<dbReference type="InterPro" id="IPR003856">
    <property type="entry name" value="LPS_length_determ_N"/>
</dbReference>
<dbReference type="GO" id="GO:0005886">
    <property type="term" value="C:plasma membrane"/>
    <property type="evidence" value="ECO:0007669"/>
    <property type="project" value="UniProtKB-SubCell"/>
</dbReference>
<dbReference type="PATRIC" id="fig|1566026.4.peg.2401"/>
<comment type="caution">
    <text evidence="9">The sequence shown here is derived from an EMBL/GenBank/DDBJ whole genome shotgun (WGS) entry which is preliminary data.</text>
</comment>